<name>A0A7W6NKZ3_9HYPH</name>
<reference evidence="2 3" key="1">
    <citation type="submission" date="2020-08" db="EMBL/GenBank/DDBJ databases">
        <title>Genomic Encyclopedia of Type Strains, Phase IV (KMG-IV): sequencing the most valuable type-strain genomes for metagenomic binning, comparative biology and taxonomic classification.</title>
        <authorList>
            <person name="Goeker M."/>
        </authorList>
    </citation>
    <scope>NUCLEOTIDE SEQUENCE [LARGE SCALE GENOMIC DNA]</scope>
    <source>
        <strain evidence="2 3">DSM 29853</strain>
    </source>
</reference>
<evidence type="ECO:0000313" key="2">
    <source>
        <dbReference type="EMBL" id="MBB4065049.1"/>
    </source>
</evidence>
<evidence type="ECO:0008006" key="4">
    <source>
        <dbReference type="Google" id="ProtNLM"/>
    </source>
</evidence>
<organism evidence="2 3">
    <name type="scientific">Gellertiella hungarica</name>
    <dbReference type="NCBI Taxonomy" id="1572859"/>
    <lineage>
        <taxon>Bacteria</taxon>
        <taxon>Pseudomonadati</taxon>
        <taxon>Pseudomonadota</taxon>
        <taxon>Alphaproteobacteria</taxon>
        <taxon>Hyphomicrobiales</taxon>
        <taxon>Rhizobiaceae</taxon>
        <taxon>Gellertiella</taxon>
    </lineage>
</organism>
<dbReference type="Proteomes" id="UP000528286">
    <property type="component" value="Unassembled WGS sequence"/>
</dbReference>
<dbReference type="AlphaFoldDB" id="A0A7W6NKZ3"/>
<dbReference type="RefSeq" id="WP_183366324.1">
    <property type="nucleotide sequence ID" value="NZ_JACIEZ010000003.1"/>
</dbReference>
<keyword evidence="3" id="KW-1185">Reference proteome</keyword>
<gene>
    <name evidence="2" type="ORF">GGR23_002236</name>
</gene>
<evidence type="ECO:0000256" key="1">
    <source>
        <dbReference type="SAM" id="SignalP"/>
    </source>
</evidence>
<dbReference type="Gene3D" id="3.40.1000.10">
    <property type="entry name" value="Mog1/PsbP, alpha/beta/alpha sandwich"/>
    <property type="match status" value="1"/>
</dbReference>
<keyword evidence="1" id="KW-0732">Signal</keyword>
<comment type="caution">
    <text evidence="2">The sequence shown here is derived from an EMBL/GenBank/DDBJ whole genome shotgun (WGS) entry which is preliminary data.</text>
</comment>
<feature type="signal peptide" evidence="1">
    <location>
        <begin position="1"/>
        <end position="20"/>
    </location>
</feature>
<dbReference type="EMBL" id="JACIEZ010000003">
    <property type="protein sequence ID" value="MBB4065049.1"/>
    <property type="molecule type" value="Genomic_DNA"/>
</dbReference>
<evidence type="ECO:0000313" key="3">
    <source>
        <dbReference type="Proteomes" id="UP000528286"/>
    </source>
</evidence>
<sequence>MKKAIIAALLLALAPAASYAGTLNFPSDAPAATITIPDDWKPEETDSGIQAESPDGAIYMSIDVAGAENVEKVIQDAITFLKDRGVTVDPASQKETDNELNGMPVKNFDWNGKDENGDVSIALSLVQPSEDKLLVLTYWGTQGDQDKHNDAIVAMLASLKPAQ</sequence>
<protein>
    <recommendedName>
        <fullName evidence="4">Histidine kinase</fullName>
    </recommendedName>
</protein>
<feature type="chain" id="PRO_5031161490" description="Histidine kinase" evidence="1">
    <location>
        <begin position="21"/>
        <end position="163"/>
    </location>
</feature>
<proteinExistence type="predicted"/>
<accession>A0A7W6NKZ3</accession>